<feature type="compositionally biased region" description="Basic and acidic residues" evidence="1">
    <location>
        <begin position="763"/>
        <end position="772"/>
    </location>
</feature>
<reference evidence="4" key="4">
    <citation type="journal article" date="2015" name="G3 (Bethesda)">
        <title>Genome sequences of three phytopathogenic species of the Magnaporthaceae family of fungi.</title>
        <authorList>
            <person name="Okagaki L.H."/>
            <person name="Nunes C.C."/>
            <person name="Sailsbery J."/>
            <person name="Clay B."/>
            <person name="Brown D."/>
            <person name="John T."/>
            <person name="Oh Y."/>
            <person name="Young N."/>
            <person name="Fitzgerald M."/>
            <person name="Haas B.J."/>
            <person name="Zeng Q."/>
            <person name="Young S."/>
            <person name="Adiconis X."/>
            <person name="Fan L."/>
            <person name="Levin J.Z."/>
            <person name="Mitchell T.K."/>
            <person name="Okubara P.A."/>
            <person name="Farman M.L."/>
            <person name="Kohn L.M."/>
            <person name="Birren B."/>
            <person name="Ma L.-J."/>
            <person name="Dean R.A."/>
        </authorList>
    </citation>
    <scope>NUCLEOTIDE SEQUENCE</scope>
    <source>
        <strain evidence="4">ATCC 64411 / 73-15</strain>
    </source>
</reference>
<evidence type="ECO:0000313" key="3">
    <source>
        <dbReference type="EMBL" id="KLU83002.1"/>
    </source>
</evidence>
<dbReference type="InterPro" id="IPR003103">
    <property type="entry name" value="BAG_domain"/>
</dbReference>
<feature type="region of interest" description="Disordered" evidence="1">
    <location>
        <begin position="645"/>
        <end position="746"/>
    </location>
</feature>
<reference evidence="3" key="3">
    <citation type="submission" date="2011-03" db="EMBL/GenBank/DDBJ databases">
        <title>Annotation of Magnaporthe poae ATCC 64411.</title>
        <authorList>
            <person name="Ma L.-J."/>
            <person name="Dead R."/>
            <person name="Young S.K."/>
            <person name="Zeng Q."/>
            <person name="Gargeya S."/>
            <person name="Fitzgerald M."/>
            <person name="Haas B."/>
            <person name="Abouelleil A."/>
            <person name="Alvarado L."/>
            <person name="Arachchi H.M."/>
            <person name="Berlin A."/>
            <person name="Brown A."/>
            <person name="Chapman S.B."/>
            <person name="Chen Z."/>
            <person name="Dunbar C."/>
            <person name="Freedman E."/>
            <person name="Gearin G."/>
            <person name="Gellesch M."/>
            <person name="Goldberg J."/>
            <person name="Griggs A."/>
            <person name="Gujja S."/>
            <person name="Heiman D."/>
            <person name="Howarth C."/>
            <person name="Larson L."/>
            <person name="Lui A."/>
            <person name="MacDonald P.J.P."/>
            <person name="Mehta T."/>
            <person name="Montmayeur A."/>
            <person name="Murphy C."/>
            <person name="Neiman D."/>
            <person name="Pearson M."/>
            <person name="Priest M."/>
            <person name="Roberts A."/>
            <person name="Saif S."/>
            <person name="Shea T."/>
            <person name="Shenoy N."/>
            <person name="Sisk P."/>
            <person name="Stolte C."/>
            <person name="Sykes S."/>
            <person name="Yandava C."/>
            <person name="Wortman J."/>
            <person name="Nusbaum C."/>
            <person name="Birren B."/>
        </authorList>
    </citation>
    <scope>NUCLEOTIDE SEQUENCE</scope>
    <source>
        <strain evidence="3">ATCC 64411</strain>
    </source>
</reference>
<feature type="region of interest" description="Disordered" evidence="1">
    <location>
        <begin position="599"/>
        <end position="633"/>
    </location>
</feature>
<dbReference type="GO" id="GO:0051087">
    <property type="term" value="F:protein-folding chaperone binding"/>
    <property type="evidence" value="ECO:0007669"/>
    <property type="project" value="InterPro"/>
</dbReference>
<dbReference type="Pfam" id="PF02179">
    <property type="entry name" value="BAG"/>
    <property type="match status" value="1"/>
</dbReference>
<feature type="region of interest" description="Disordered" evidence="1">
    <location>
        <begin position="478"/>
        <end position="499"/>
    </location>
</feature>
<dbReference type="SMART" id="SM00355">
    <property type="entry name" value="ZnF_C2H2"/>
    <property type="match status" value="3"/>
</dbReference>
<name>A0A0C4DQD0_MAGP6</name>
<dbReference type="EMBL" id="GL876967">
    <property type="protein sequence ID" value="KLU83002.1"/>
    <property type="molecule type" value="Genomic_DNA"/>
</dbReference>
<dbReference type="InterPro" id="IPR013087">
    <property type="entry name" value="Znf_C2H2_type"/>
</dbReference>
<dbReference type="PANTHER" id="PTHR35391">
    <property type="entry name" value="C2H2-TYPE DOMAIN-CONTAINING PROTEIN-RELATED"/>
    <property type="match status" value="1"/>
</dbReference>
<feature type="region of interest" description="Disordered" evidence="1">
    <location>
        <begin position="760"/>
        <end position="804"/>
    </location>
</feature>
<feature type="domain" description="BAG" evidence="2">
    <location>
        <begin position="539"/>
        <end position="597"/>
    </location>
</feature>
<reference evidence="5" key="2">
    <citation type="submission" date="2010-05" db="EMBL/GenBank/DDBJ databases">
        <title>The genome sequence of Magnaporthe poae strain ATCC 64411.</title>
        <authorList>
            <person name="Ma L.-J."/>
            <person name="Dead R."/>
            <person name="Young S."/>
            <person name="Zeng Q."/>
            <person name="Koehrsen M."/>
            <person name="Alvarado L."/>
            <person name="Berlin A."/>
            <person name="Chapman S.B."/>
            <person name="Chen Z."/>
            <person name="Freedman E."/>
            <person name="Gellesch M."/>
            <person name="Goldberg J."/>
            <person name="Griggs A."/>
            <person name="Gujja S."/>
            <person name="Heilman E.R."/>
            <person name="Heiman D."/>
            <person name="Hepburn T."/>
            <person name="Howarth C."/>
            <person name="Jen D."/>
            <person name="Larson L."/>
            <person name="Mehta T."/>
            <person name="Neiman D."/>
            <person name="Pearson M."/>
            <person name="Roberts A."/>
            <person name="Saif S."/>
            <person name="Shea T."/>
            <person name="Shenoy N."/>
            <person name="Sisk P."/>
            <person name="Stolte C."/>
            <person name="Sykes S."/>
            <person name="Walk T."/>
            <person name="White J."/>
            <person name="Yandava C."/>
            <person name="Haas B."/>
            <person name="Nusbaum C."/>
            <person name="Birren B."/>
        </authorList>
    </citation>
    <scope>NUCLEOTIDE SEQUENCE [LARGE SCALE GENOMIC DNA]</scope>
    <source>
        <strain evidence="5">ATCC 64411 / 73-15</strain>
    </source>
</reference>
<dbReference type="EMBL" id="ADBL01000526">
    <property type="status" value="NOT_ANNOTATED_CDS"/>
    <property type="molecule type" value="Genomic_DNA"/>
</dbReference>
<reference evidence="4" key="5">
    <citation type="submission" date="2015-06" db="UniProtKB">
        <authorList>
            <consortium name="EnsemblFungi"/>
        </authorList>
    </citation>
    <scope>IDENTIFICATION</scope>
    <source>
        <strain evidence="4">ATCC 64411</strain>
    </source>
</reference>
<reference evidence="3" key="1">
    <citation type="submission" date="2010-05" db="EMBL/GenBank/DDBJ databases">
        <title>The Genome Sequence of Magnaporthe poae strain ATCC 64411.</title>
        <authorList>
            <consortium name="The Broad Institute Genome Sequencing Platform"/>
            <consortium name="Broad Institute Genome Sequencing Center for Infectious Disease"/>
            <person name="Ma L.-J."/>
            <person name="Dead R."/>
            <person name="Young S."/>
            <person name="Zeng Q."/>
            <person name="Koehrsen M."/>
            <person name="Alvarado L."/>
            <person name="Berlin A."/>
            <person name="Chapman S.B."/>
            <person name="Chen Z."/>
            <person name="Freedman E."/>
            <person name="Gellesch M."/>
            <person name="Goldberg J."/>
            <person name="Griggs A."/>
            <person name="Gujja S."/>
            <person name="Heilman E.R."/>
            <person name="Heiman D."/>
            <person name="Hepburn T."/>
            <person name="Howarth C."/>
            <person name="Jen D."/>
            <person name="Larson L."/>
            <person name="Mehta T."/>
            <person name="Neiman D."/>
            <person name="Pearson M."/>
            <person name="Roberts A."/>
            <person name="Saif S."/>
            <person name="Shea T."/>
            <person name="Shenoy N."/>
            <person name="Sisk P."/>
            <person name="Stolte C."/>
            <person name="Sykes S."/>
            <person name="Walk T."/>
            <person name="White J."/>
            <person name="Yandava C."/>
            <person name="Haas B."/>
            <person name="Nusbaum C."/>
            <person name="Birren B."/>
        </authorList>
    </citation>
    <scope>NUCLEOTIDE SEQUENCE</scope>
    <source>
        <strain evidence="3">ATCC 64411</strain>
    </source>
</reference>
<dbReference type="VEuPathDB" id="FungiDB:MAPG_02069"/>
<feature type="compositionally biased region" description="Polar residues" evidence="1">
    <location>
        <begin position="600"/>
        <end position="611"/>
    </location>
</feature>
<feature type="compositionally biased region" description="Low complexity" evidence="1">
    <location>
        <begin position="483"/>
        <end position="497"/>
    </location>
</feature>
<gene>
    <name evidence="3" type="ORF">MAPG_02069</name>
</gene>
<keyword evidence="5" id="KW-1185">Reference proteome</keyword>
<dbReference type="Pfam" id="PF26082">
    <property type="entry name" value="zf-C2H2_AcuF"/>
    <property type="match status" value="1"/>
</dbReference>
<dbReference type="OrthoDB" id="6133115at2759"/>
<dbReference type="PROSITE" id="PS51035">
    <property type="entry name" value="BAG"/>
    <property type="match status" value="1"/>
</dbReference>
<evidence type="ECO:0000313" key="4">
    <source>
        <dbReference type="EnsemblFungi" id="MAPG_02069T0"/>
    </source>
</evidence>
<evidence type="ECO:0000259" key="2">
    <source>
        <dbReference type="PROSITE" id="PS51035"/>
    </source>
</evidence>
<dbReference type="EnsemblFungi" id="MAPG_02069T0">
    <property type="protein sequence ID" value="MAPG_02069T0"/>
    <property type="gene ID" value="MAPG_02069"/>
</dbReference>
<dbReference type="AlphaFoldDB" id="A0A0C4DQD0"/>
<organism evidence="4 5">
    <name type="scientific">Magnaporthiopsis poae (strain ATCC 64411 / 73-15)</name>
    <name type="common">Kentucky bluegrass fungus</name>
    <name type="synonym">Magnaporthe poae</name>
    <dbReference type="NCBI Taxonomy" id="644358"/>
    <lineage>
        <taxon>Eukaryota</taxon>
        <taxon>Fungi</taxon>
        <taxon>Dikarya</taxon>
        <taxon>Ascomycota</taxon>
        <taxon>Pezizomycotina</taxon>
        <taxon>Sordariomycetes</taxon>
        <taxon>Sordariomycetidae</taxon>
        <taxon>Magnaporthales</taxon>
        <taxon>Magnaporthaceae</taxon>
        <taxon>Magnaporthiopsis</taxon>
    </lineage>
</organism>
<dbReference type="Gene3D" id="1.20.58.120">
    <property type="entry name" value="BAG domain"/>
    <property type="match status" value="1"/>
</dbReference>
<protein>
    <recommendedName>
        <fullName evidence="2">BAG domain-containing protein</fullName>
    </recommendedName>
</protein>
<evidence type="ECO:0000313" key="5">
    <source>
        <dbReference type="Proteomes" id="UP000011715"/>
    </source>
</evidence>
<dbReference type="PROSITE" id="PS00028">
    <property type="entry name" value="ZINC_FINGER_C2H2_1"/>
    <property type="match status" value="1"/>
</dbReference>
<proteinExistence type="predicted"/>
<dbReference type="SMART" id="SM00264">
    <property type="entry name" value="BAG"/>
    <property type="match status" value="1"/>
</dbReference>
<dbReference type="InterPro" id="IPR058925">
    <property type="entry name" value="zf-C2H2_AcuF"/>
</dbReference>
<dbReference type="InterPro" id="IPR036533">
    <property type="entry name" value="BAG_dom_sf"/>
</dbReference>
<feature type="compositionally biased region" description="Polar residues" evidence="1">
    <location>
        <begin position="660"/>
        <end position="670"/>
    </location>
</feature>
<dbReference type="SUPFAM" id="SSF63491">
    <property type="entry name" value="BAG domain"/>
    <property type="match status" value="1"/>
</dbReference>
<dbReference type="STRING" id="644358.A0A0C4DQD0"/>
<sequence>MASSSGSILACSSHVRQLFRDTIAQLEPKGGPNGPSQSMTLARDVTDALDRFGLWAGNLGALLPLTSRLSLDRRLADAPETSERICEVLDDLGEAVSDLLELFSNTPERSTDVDSDGDLDLADAEPADHTLGQDFEPDGPAETVDDSTEKLDDARSLLDCISEYLRSLFRIAVMVRNAGPRDRFRHALQASNTTFTDIVDINHLREKHPKLSEDLRTLLGRANAKRRQFLKYSRDHSLRLAAERDESKQIEVTESHPARTELLSSKATTFAQPSLDAVEDDILSLISASTVSGENQVLSLPRLAALSPDGAPFECPLCRTFQTFEQEGAWQKHAFRDLKAYTCTAGCDSMFGDRRAWFEHELRTHRTRYTCRLCSLPGSLSEDQLKAHISSTHGGFLESHTQKLLDSGREPITRFTAQDCPFCDEWALKLQARQDPKGKHAENRDGDIVVSVSRFRRHVAAHHEQLAIFAVPREMDDDSNPGTISTPSTLSTPTIPTAPREYTYPPAAPGSAMETLNKIAMNFNDTLRPLAQEFVTNPPADEKKRKEEYLKHTQTILRDVMLKLDEVDTGGNETARARRKELVKDVQRVLAEVDKVVTPDSGSISAASDAQSEAFADARRKGRSKSQPHPGDEVLISLLSDGRHPDVVASAGRPAVAEPTSPSVTSTSDLGTPAANKIGPLESGSSKSPLSAGEKQGYTDENYLLKNSPLLRPTPLAGSRKKKGESSPTDYYDETEHPSGMRSRFTNRVLSRTVDFLGSPSKESVKVEDKKTTTATEASQGVSSGKSAPAPKATRGLPSGAATTRKKGKIKFTTVWYCCQCHDGPLYTTVDSYCPHPSCRGHYRCGYCRVLTLDTYE</sequence>
<dbReference type="Proteomes" id="UP000011715">
    <property type="component" value="Unassembled WGS sequence"/>
</dbReference>
<evidence type="ECO:0000256" key="1">
    <source>
        <dbReference type="SAM" id="MobiDB-lite"/>
    </source>
</evidence>
<dbReference type="PANTHER" id="PTHR35391:SF7">
    <property type="entry name" value="C2H2-TYPE DOMAIN-CONTAINING PROTEIN"/>
    <property type="match status" value="1"/>
</dbReference>
<feature type="compositionally biased region" description="Polar residues" evidence="1">
    <location>
        <begin position="773"/>
        <end position="786"/>
    </location>
</feature>
<accession>A0A0C4DQD0</accession>
<dbReference type="eggNOG" id="ENOG502S2T0">
    <property type="taxonomic scope" value="Eukaryota"/>
</dbReference>